<feature type="region of interest" description="Disordered" evidence="1">
    <location>
        <begin position="1"/>
        <end position="106"/>
    </location>
</feature>
<sequence>MSEPTQCRGAPGQDGQPGADGKDGTNGTNGVDGKDGKDGVDGQPGRDGVPPTGWSWVDGDGRTQSCARDAGSPDTAPTYTCTAASTGPPGTTTSAALPPLLPTSTR</sequence>
<feature type="compositionally biased region" description="Low complexity" evidence="1">
    <location>
        <begin position="82"/>
        <end position="106"/>
    </location>
</feature>
<reference evidence="2 3" key="1">
    <citation type="submission" date="2016-07" db="EMBL/GenBank/DDBJ databases">
        <title>Complete genome sequence of the Lentzea guizhouensis DHS C013.</title>
        <authorList>
            <person name="Cao C."/>
        </authorList>
    </citation>
    <scope>NUCLEOTIDE SEQUENCE [LARGE SCALE GENOMIC DNA]</scope>
    <source>
        <strain evidence="2 3">DHS C013</strain>
    </source>
</reference>
<dbReference type="STRING" id="1586287.BBK82_04940"/>
<accession>A0A1B2HCT8</accession>
<dbReference type="KEGG" id="led:BBK82_04940"/>
<dbReference type="Proteomes" id="UP000093053">
    <property type="component" value="Chromosome"/>
</dbReference>
<dbReference type="EMBL" id="CP016793">
    <property type="protein sequence ID" value="ANZ35522.1"/>
    <property type="molecule type" value="Genomic_DNA"/>
</dbReference>
<dbReference type="RefSeq" id="WP_065913932.1">
    <property type="nucleotide sequence ID" value="NZ_CP016793.1"/>
</dbReference>
<organism evidence="2 3">
    <name type="scientific">Lentzea guizhouensis</name>
    <dbReference type="NCBI Taxonomy" id="1586287"/>
    <lineage>
        <taxon>Bacteria</taxon>
        <taxon>Bacillati</taxon>
        <taxon>Actinomycetota</taxon>
        <taxon>Actinomycetes</taxon>
        <taxon>Pseudonocardiales</taxon>
        <taxon>Pseudonocardiaceae</taxon>
        <taxon>Lentzea</taxon>
    </lineage>
</organism>
<gene>
    <name evidence="2" type="ORF">BBK82_04940</name>
</gene>
<protein>
    <recommendedName>
        <fullName evidence="4">Collagen-like protein</fullName>
    </recommendedName>
</protein>
<name>A0A1B2HCT8_9PSEU</name>
<evidence type="ECO:0000313" key="2">
    <source>
        <dbReference type="EMBL" id="ANZ35522.1"/>
    </source>
</evidence>
<dbReference type="InterPro" id="IPR008160">
    <property type="entry name" value="Collagen"/>
</dbReference>
<dbReference type="AlphaFoldDB" id="A0A1B2HCT8"/>
<dbReference type="Pfam" id="PF01391">
    <property type="entry name" value="Collagen"/>
    <property type="match status" value="1"/>
</dbReference>
<evidence type="ECO:0000313" key="3">
    <source>
        <dbReference type="Proteomes" id="UP000093053"/>
    </source>
</evidence>
<evidence type="ECO:0008006" key="4">
    <source>
        <dbReference type="Google" id="ProtNLM"/>
    </source>
</evidence>
<proteinExistence type="predicted"/>
<keyword evidence="3" id="KW-1185">Reference proteome</keyword>
<evidence type="ECO:0000256" key="1">
    <source>
        <dbReference type="SAM" id="MobiDB-lite"/>
    </source>
</evidence>